<evidence type="ECO:0000313" key="1">
    <source>
        <dbReference type="EMBL" id="BBN67746.1"/>
    </source>
</evidence>
<dbReference type="AlphaFoldDB" id="A0A5H2XY40"/>
<protein>
    <submittedName>
        <fullName evidence="1">Uncharacterized protein</fullName>
    </submittedName>
</protein>
<feature type="non-terminal residue" evidence="1">
    <location>
        <position position="186"/>
    </location>
</feature>
<organism evidence="1">
    <name type="scientific">Prunus dulcis</name>
    <name type="common">Almond</name>
    <name type="synonym">Amygdalus dulcis</name>
    <dbReference type="NCBI Taxonomy" id="3755"/>
    <lineage>
        <taxon>Eukaryota</taxon>
        <taxon>Viridiplantae</taxon>
        <taxon>Streptophyta</taxon>
        <taxon>Embryophyta</taxon>
        <taxon>Tracheophyta</taxon>
        <taxon>Spermatophyta</taxon>
        <taxon>Magnoliopsida</taxon>
        <taxon>eudicotyledons</taxon>
        <taxon>Gunneridae</taxon>
        <taxon>Pentapetalae</taxon>
        <taxon>rosids</taxon>
        <taxon>fabids</taxon>
        <taxon>Rosales</taxon>
        <taxon>Rosaceae</taxon>
        <taxon>Amygdaloideae</taxon>
        <taxon>Amygdaleae</taxon>
        <taxon>Prunus</taxon>
    </lineage>
</organism>
<reference evidence="1" key="1">
    <citation type="journal article" date="2019" name="Science">
        <title>Mutation of a bHLH transcription factor allowed almond domestication.</title>
        <authorList>
            <person name="Sanchez-Perez R."/>
            <person name="Pavan S."/>
            <person name="Mazzeo R."/>
            <person name="Moldovan C."/>
            <person name="Aiese Cigliano R."/>
            <person name="Del Cueto J."/>
            <person name="Ricciardi F."/>
            <person name="Lotti C."/>
            <person name="Ricciardi L."/>
            <person name="Dicenta F."/>
            <person name="Lopez-Marques R.L."/>
            <person name="Lindberg Moller B."/>
        </authorList>
    </citation>
    <scope>NUCLEOTIDE SEQUENCE</scope>
</reference>
<dbReference type="EMBL" id="AP020507">
    <property type="protein sequence ID" value="BBN67746.1"/>
    <property type="molecule type" value="Genomic_DNA"/>
</dbReference>
<proteinExistence type="predicted"/>
<gene>
    <name evidence="1" type="ORF">Prudu_170S000500</name>
</gene>
<name>A0A5H2XY40_PRUDU</name>
<sequence length="186" mass="22108">MNFKSDLKKAYYKPFTESKRRWQCGDSRVDPDQWRVLVEHWEKDEIAEQPKRMLKIRNKKHGEDPDPIWFFQDKHTRRDEDRSWVKSVAEQKYEKLKELVEDECPDNLETRRRAYVKAMGLETNNSVRGEGLGVKPHQELLKHNQQEIEEMRQCYRARRLRTAAAKPIPYVVLLAADVPSNALSSQ</sequence>
<accession>A0A5H2XY40</accession>